<evidence type="ECO:0000259" key="7">
    <source>
        <dbReference type="PROSITE" id="PS51078"/>
    </source>
</evidence>
<dbReference type="STRING" id="266117.Rxyl_0364"/>
<dbReference type="SUPFAM" id="SSF46785">
    <property type="entry name" value="Winged helix' DNA-binding domain"/>
    <property type="match status" value="1"/>
</dbReference>
<keyword evidence="9" id="KW-1185">Reference proteome</keyword>
<feature type="domain" description="IclR-ED" evidence="7">
    <location>
        <begin position="75"/>
        <end position="257"/>
    </location>
</feature>
<sequence>MSSAGSAPRPGTEAAVRVADVLLLFASGPDALGVSEISRRLGLSKAVVHRILRSLASRGLVSHDAESRSYGLGPAAAALGARALAGLELRRVALPVLRRLQRETGETTTLSELVGTARVYLDQVPSLKEIKMTVEVGRPFPLHAGASSKAILAFAPPEVREHVLEGPLEALTPLTVTDRARLEVELGQIRESGTAVSCGERQSGAGSVAAPVIGVDGYAVGSISVCGPVDRFGEETVERMRPLVLEAARGISRVLRGEAVDGRRG</sequence>
<accession>Q1AZ38</accession>
<evidence type="ECO:0000259" key="6">
    <source>
        <dbReference type="PROSITE" id="PS51077"/>
    </source>
</evidence>
<dbReference type="GO" id="GO:0003700">
    <property type="term" value="F:DNA-binding transcription factor activity"/>
    <property type="evidence" value="ECO:0007669"/>
    <property type="project" value="TreeGrafter"/>
</dbReference>
<protein>
    <recommendedName>
        <fullName evidence="5">Glycerol operon regulatory protein</fullName>
    </recommendedName>
</protein>
<name>Q1AZ38_RUBXD</name>
<dbReference type="InterPro" id="IPR029016">
    <property type="entry name" value="GAF-like_dom_sf"/>
</dbReference>
<evidence type="ECO:0000313" key="9">
    <source>
        <dbReference type="Proteomes" id="UP000006637"/>
    </source>
</evidence>
<evidence type="ECO:0000256" key="2">
    <source>
        <dbReference type="ARBA" id="ARBA00023125"/>
    </source>
</evidence>
<dbReference type="Pfam" id="PF09339">
    <property type="entry name" value="HTH_IclR"/>
    <property type="match status" value="1"/>
</dbReference>
<dbReference type="AlphaFoldDB" id="Q1AZ38"/>
<comment type="function">
    <text evidence="4">May be an activator protein for the gylABX operon.</text>
</comment>
<dbReference type="Proteomes" id="UP000006637">
    <property type="component" value="Chromosome"/>
</dbReference>
<evidence type="ECO:0000256" key="1">
    <source>
        <dbReference type="ARBA" id="ARBA00023015"/>
    </source>
</evidence>
<dbReference type="InterPro" id="IPR005471">
    <property type="entry name" value="Tscrpt_reg_IclR_N"/>
</dbReference>
<reference evidence="8 9" key="1">
    <citation type="submission" date="2006-06" db="EMBL/GenBank/DDBJ databases">
        <title>Complete sequence of Rubrobacter xylanophilus DSM 9941.</title>
        <authorList>
            <consortium name="US DOE Joint Genome Institute"/>
            <person name="Copeland A."/>
            <person name="Lucas S."/>
            <person name="Lapidus A."/>
            <person name="Barry K."/>
            <person name="Detter J.C."/>
            <person name="Glavina del Rio T."/>
            <person name="Hammon N."/>
            <person name="Israni S."/>
            <person name="Dalin E."/>
            <person name="Tice H."/>
            <person name="Pitluck S."/>
            <person name="Munk A.C."/>
            <person name="Brettin T."/>
            <person name="Bruce D."/>
            <person name="Han C."/>
            <person name="Tapia R."/>
            <person name="Gilna P."/>
            <person name="Schmutz J."/>
            <person name="Larimer F."/>
            <person name="Land M."/>
            <person name="Hauser L."/>
            <person name="Kyrpides N."/>
            <person name="Lykidis A."/>
            <person name="da Costa M.S."/>
            <person name="Rainey F.A."/>
            <person name="Empadinhas N."/>
            <person name="Jolivet E."/>
            <person name="Battista J.R."/>
            <person name="Richardson P."/>
        </authorList>
    </citation>
    <scope>NUCLEOTIDE SEQUENCE [LARGE SCALE GENOMIC DNA]</scope>
    <source>
        <strain evidence="9">DSM 9941 / NBRC 16129 / PRD-1</strain>
    </source>
</reference>
<dbReference type="PhylomeDB" id="Q1AZ38"/>
<keyword evidence="2" id="KW-0238">DNA-binding</keyword>
<dbReference type="FunFam" id="1.10.10.10:FF:000056">
    <property type="entry name" value="IclR family transcriptional regulator"/>
    <property type="match status" value="1"/>
</dbReference>
<dbReference type="SMART" id="SM00346">
    <property type="entry name" value="HTH_ICLR"/>
    <property type="match status" value="1"/>
</dbReference>
<dbReference type="eggNOG" id="COG1414">
    <property type="taxonomic scope" value="Bacteria"/>
</dbReference>
<dbReference type="PANTHER" id="PTHR30136">
    <property type="entry name" value="HELIX-TURN-HELIX TRANSCRIPTIONAL REGULATOR, ICLR FAMILY"/>
    <property type="match status" value="1"/>
</dbReference>
<dbReference type="Pfam" id="PF01614">
    <property type="entry name" value="IclR_C"/>
    <property type="match status" value="1"/>
</dbReference>
<dbReference type="InterPro" id="IPR050707">
    <property type="entry name" value="HTH_MetabolicPath_Reg"/>
</dbReference>
<dbReference type="GO" id="GO:0003677">
    <property type="term" value="F:DNA binding"/>
    <property type="evidence" value="ECO:0007669"/>
    <property type="project" value="UniProtKB-KW"/>
</dbReference>
<dbReference type="HOGENOM" id="CLU_062618_6_0_11"/>
<dbReference type="RefSeq" id="WP_011563358.1">
    <property type="nucleotide sequence ID" value="NC_008148.1"/>
</dbReference>
<dbReference type="InterPro" id="IPR036388">
    <property type="entry name" value="WH-like_DNA-bd_sf"/>
</dbReference>
<proteinExistence type="predicted"/>
<feature type="domain" description="HTH iclR-type" evidence="6">
    <location>
        <begin position="12"/>
        <end position="74"/>
    </location>
</feature>
<evidence type="ECO:0000256" key="5">
    <source>
        <dbReference type="ARBA" id="ARBA00070406"/>
    </source>
</evidence>
<dbReference type="InterPro" id="IPR036390">
    <property type="entry name" value="WH_DNA-bd_sf"/>
</dbReference>
<dbReference type="Gene3D" id="1.10.10.10">
    <property type="entry name" value="Winged helix-like DNA-binding domain superfamily/Winged helix DNA-binding domain"/>
    <property type="match status" value="1"/>
</dbReference>
<dbReference type="KEGG" id="rxy:Rxyl_0364"/>
<dbReference type="InterPro" id="IPR014757">
    <property type="entry name" value="Tscrpt_reg_IclR_C"/>
</dbReference>
<dbReference type="OrthoDB" id="8479143at2"/>
<evidence type="ECO:0000313" key="8">
    <source>
        <dbReference type="EMBL" id="ABG03340.1"/>
    </source>
</evidence>
<dbReference type="PROSITE" id="PS51077">
    <property type="entry name" value="HTH_ICLR"/>
    <property type="match status" value="1"/>
</dbReference>
<evidence type="ECO:0000256" key="4">
    <source>
        <dbReference type="ARBA" id="ARBA00058938"/>
    </source>
</evidence>
<gene>
    <name evidence="8" type="ordered locus">Rxyl_0364</name>
</gene>
<dbReference type="SUPFAM" id="SSF55781">
    <property type="entry name" value="GAF domain-like"/>
    <property type="match status" value="1"/>
</dbReference>
<dbReference type="GO" id="GO:0045892">
    <property type="term" value="P:negative regulation of DNA-templated transcription"/>
    <property type="evidence" value="ECO:0007669"/>
    <property type="project" value="TreeGrafter"/>
</dbReference>
<dbReference type="PANTHER" id="PTHR30136:SF24">
    <property type="entry name" value="HTH-TYPE TRANSCRIPTIONAL REPRESSOR ALLR"/>
    <property type="match status" value="1"/>
</dbReference>
<dbReference type="PROSITE" id="PS51078">
    <property type="entry name" value="ICLR_ED"/>
    <property type="match status" value="1"/>
</dbReference>
<keyword evidence="1" id="KW-0805">Transcription regulation</keyword>
<organism evidence="8 9">
    <name type="scientific">Rubrobacter xylanophilus (strain DSM 9941 / JCM 11954 / NBRC 16129 / PRD-1)</name>
    <dbReference type="NCBI Taxonomy" id="266117"/>
    <lineage>
        <taxon>Bacteria</taxon>
        <taxon>Bacillati</taxon>
        <taxon>Actinomycetota</taxon>
        <taxon>Rubrobacteria</taxon>
        <taxon>Rubrobacterales</taxon>
        <taxon>Rubrobacteraceae</taxon>
        <taxon>Rubrobacter</taxon>
    </lineage>
</organism>
<dbReference type="EMBL" id="CP000386">
    <property type="protein sequence ID" value="ABG03340.1"/>
    <property type="molecule type" value="Genomic_DNA"/>
</dbReference>
<keyword evidence="3" id="KW-0804">Transcription</keyword>
<evidence type="ECO:0000256" key="3">
    <source>
        <dbReference type="ARBA" id="ARBA00023163"/>
    </source>
</evidence>
<dbReference type="Gene3D" id="3.30.450.40">
    <property type="match status" value="1"/>
</dbReference>